<dbReference type="RefSeq" id="XP_031025335.1">
    <property type="nucleotide sequence ID" value="XM_031168653.1"/>
</dbReference>
<evidence type="ECO:0000313" key="1">
    <source>
        <dbReference type="EMBL" id="TPX34657.1"/>
    </source>
</evidence>
<evidence type="ECO:0008006" key="3">
    <source>
        <dbReference type="Google" id="ProtNLM"/>
    </source>
</evidence>
<protein>
    <recommendedName>
        <fullName evidence="3">Derlin</fullName>
    </recommendedName>
</protein>
<gene>
    <name evidence="1" type="ORF">SmJEL517_g02725</name>
</gene>
<dbReference type="Proteomes" id="UP000319731">
    <property type="component" value="Unassembled WGS sequence"/>
</dbReference>
<dbReference type="GeneID" id="42003950"/>
<organism evidence="1 2">
    <name type="scientific">Synchytrium microbalum</name>
    <dbReference type="NCBI Taxonomy" id="1806994"/>
    <lineage>
        <taxon>Eukaryota</taxon>
        <taxon>Fungi</taxon>
        <taxon>Fungi incertae sedis</taxon>
        <taxon>Chytridiomycota</taxon>
        <taxon>Chytridiomycota incertae sedis</taxon>
        <taxon>Chytridiomycetes</taxon>
        <taxon>Synchytriales</taxon>
        <taxon>Synchytriaceae</taxon>
        <taxon>Synchytrium</taxon>
    </lineage>
</organism>
<dbReference type="OrthoDB" id="2158060at2759"/>
<reference evidence="1 2" key="1">
    <citation type="journal article" date="2019" name="Sci. Rep.">
        <title>Comparative genomics of chytrid fungi reveal insights into the obligate biotrophic and pathogenic lifestyle of Synchytrium endobioticum.</title>
        <authorList>
            <person name="van de Vossenberg B.T.L.H."/>
            <person name="Warris S."/>
            <person name="Nguyen H.D.T."/>
            <person name="van Gent-Pelzer M.P.E."/>
            <person name="Joly D.L."/>
            <person name="van de Geest H.C."/>
            <person name="Bonants P.J.M."/>
            <person name="Smith D.S."/>
            <person name="Levesque C.A."/>
            <person name="van der Lee T.A.J."/>
        </authorList>
    </citation>
    <scope>NUCLEOTIDE SEQUENCE [LARGE SCALE GENOMIC DNA]</scope>
    <source>
        <strain evidence="1 2">JEL517</strain>
    </source>
</reference>
<accession>A0A507C0P5</accession>
<dbReference type="AlphaFoldDB" id="A0A507C0P5"/>
<evidence type="ECO:0000313" key="2">
    <source>
        <dbReference type="Proteomes" id="UP000319731"/>
    </source>
</evidence>
<proteinExistence type="predicted"/>
<comment type="caution">
    <text evidence="1">The sequence shown here is derived from an EMBL/GenBank/DDBJ whole genome shotgun (WGS) entry which is preliminary data.</text>
</comment>
<dbReference type="STRING" id="1806994.A0A507C0P5"/>
<name>A0A507C0P5_9FUNG</name>
<dbReference type="EMBL" id="QEAO01000012">
    <property type="protein sequence ID" value="TPX34657.1"/>
    <property type="molecule type" value="Genomic_DNA"/>
</dbReference>
<sequence length="273" mass="30313">MSAVARSDGSNESVKKRFDPAVLQERLVNLFESAPLSCCAAVLGVSLHFSFTFFPHVTPMRTYLYHPKLATQLHRNITGFAILGVTTFEVINRVVGILVYQSAVERRLNGEGDTYANSIVVKRGVQRLRPDGTRKTLVEWLVTENLFLRVQAALCAVLLALEVATQGFGSTSDGLVPYTMFANLEFALRWLWAFTATEESITMFGFIPVKSVLLPIFLVTIQRFRTAGSLAKGFIAAAVVSHVMKLKRADGKENVPWFLEKMKALPASLLQKK</sequence>
<keyword evidence="2" id="KW-1185">Reference proteome</keyword>